<accession>A0ABY7EFW4</accession>
<dbReference type="Proteomes" id="UP001164746">
    <property type="component" value="Chromosome 6"/>
</dbReference>
<evidence type="ECO:0000313" key="7">
    <source>
        <dbReference type="Proteomes" id="UP001164746"/>
    </source>
</evidence>
<dbReference type="InterPro" id="IPR004307">
    <property type="entry name" value="TspO_MBR"/>
</dbReference>
<sequence length="118" mass="13092">MDIVVGAREFSGELLLVLQELTLFYQLVKHTSTQGITILITGLYCSMGYASYMIYRYGSGFAGDDALPLALYGTQLALNWALRFVRTCCCGDQYWPLLSPSTRLTQTLPTYCCHISAG</sequence>
<gene>
    <name evidence="6" type="ORF">MAR_017775</name>
</gene>
<evidence type="ECO:0000256" key="5">
    <source>
        <dbReference type="ARBA" id="ARBA00023136"/>
    </source>
</evidence>
<keyword evidence="5" id="KW-0472">Membrane</keyword>
<dbReference type="InterPro" id="IPR038330">
    <property type="entry name" value="TspO/MBR-related_sf"/>
</dbReference>
<dbReference type="Gene3D" id="1.20.1260.100">
    <property type="entry name" value="TspO/MBR protein"/>
    <property type="match status" value="1"/>
</dbReference>
<name>A0ABY7EFW4_MYAAR</name>
<proteinExistence type="inferred from homology"/>
<evidence type="ECO:0000256" key="2">
    <source>
        <dbReference type="ARBA" id="ARBA00007524"/>
    </source>
</evidence>
<keyword evidence="7" id="KW-1185">Reference proteome</keyword>
<dbReference type="Pfam" id="PF03073">
    <property type="entry name" value="TspO_MBR"/>
    <property type="match status" value="1"/>
</dbReference>
<organism evidence="6 7">
    <name type="scientific">Mya arenaria</name>
    <name type="common">Soft-shell clam</name>
    <dbReference type="NCBI Taxonomy" id="6604"/>
    <lineage>
        <taxon>Eukaryota</taxon>
        <taxon>Metazoa</taxon>
        <taxon>Spiralia</taxon>
        <taxon>Lophotrochozoa</taxon>
        <taxon>Mollusca</taxon>
        <taxon>Bivalvia</taxon>
        <taxon>Autobranchia</taxon>
        <taxon>Heteroconchia</taxon>
        <taxon>Euheterodonta</taxon>
        <taxon>Imparidentia</taxon>
        <taxon>Neoheterodontei</taxon>
        <taxon>Myida</taxon>
        <taxon>Myoidea</taxon>
        <taxon>Myidae</taxon>
        <taxon>Mya</taxon>
    </lineage>
</organism>
<keyword evidence="4" id="KW-1133">Transmembrane helix</keyword>
<comment type="similarity">
    <text evidence="2">Belongs to the TspO/BZRP family.</text>
</comment>
<evidence type="ECO:0000256" key="3">
    <source>
        <dbReference type="ARBA" id="ARBA00022692"/>
    </source>
</evidence>
<keyword evidence="3" id="KW-0812">Transmembrane</keyword>
<dbReference type="EMBL" id="CP111017">
    <property type="protein sequence ID" value="WAR07817.1"/>
    <property type="molecule type" value="Genomic_DNA"/>
</dbReference>
<comment type="subcellular location">
    <subcellularLocation>
        <location evidence="1">Membrane</location>
        <topology evidence="1">Multi-pass membrane protein</topology>
    </subcellularLocation>
</comment>
<reference evidence="6" key="1">
    <citation type="submission" date="2022-11" db="EMBL/GenBank/DDBJ databases">
        <title>Centuries of genome instability and evolution in soft-shell clam transmissible cancer (bioRxiv).</title>
        <authorList>
            <person name="Hart S.F.M."/>
            <person name="Yonemitsu M.A."/>
            <person name="Giersch R.M."/>
            <person name="Beal B.F."/>
            <person name="Arriagada G."/>
            <person name="Davis B.W."/>
            <person name="Ostrander E.A."/>
            <person name="Goff S.P."/>
            <person name="Metzger M.J."/>
        </authorList>
    </citation>
    <scope>NUCLEOTIDE SEQUENCE</scope>
    <source>
        <strain evidence="6">MELC-2E11</strain>
        <tissue evidence="6">Siphon/mantle</tissue>
    </source>
</reference>
<protein>
    <submittedName>
        <fullName evidence="6">TSPO-like protein</fullName>
    </submittedName>
</protein>
<evidence type="ECO:0000256" key="4">
    <source>
        <dbReference type="ARBA" id="ARBA00022989"/>
    </source>
</evidence>
<evidence type="ECO:0000313" key="6">
    <source>
        <dbReference type="EMBL" id="WAR07817.1"/>
    </source>
</evidence>
<evidence type="ECO:0000256" key="1">
    <source>
        <dbReference type="ARBA" id="ARBA00004141"/>
    </source>
</evidence>